<dbReference type="EC" id="3.1.3.3" evidence="1"/>
<evidence type="ECO:0000313" key="2">
    <source>
        <dbReference type="Proteomes" id="UP000317243"/>
    </source>
</evidence>
<dbReference type="AlphaFoldDB" id="A0A5C5X638"/>
<dbReference type="PANTHER" id="PTHR48100">
    <property type="entry name" value="BROAD-SPECIFICITY PHOSPHATASE YOR283W-RELATED"/>
    <property type="match status" value="1"/>
</dbReference>
<reference evidence="1 2" key="1">
    <citation type="submission" date="2019-02" db="EMBL/GenBank/DDBJ databases">
        <title>Deep-cultivation of Planctomycetes and their phenomic and genomic characterization uncovers novel biology.</title>
        <authorList>
            <person name="Wiegand S."/>
            <person name="Jogler M."/>
            <person name="Boedeker C."/>
            <person name="Pinto D."/>
            <person name="Vollmers J."/>
            <person name="Rivas-Marin E."/>
            <person name="Kohn T."/>
            <person name="Peeters S.H."/>
            <person name="Heuer A."/>
            <person name="Rast P."/>
            <person name="Oberbeckmann S."/>
            <person name="Bunk B."/>
            <person name="Jeske O."/>
            <person name="Meyerdierks A."/>
            <person name="Storesund J.E."/>
            <person name="Kallscheuer N."/>
            <person name="Luecker S."/>
            <person name="Lage O.M."/>
            <person name="Pohl T."/>
            <person name="Merkel B.J."/>
            <person name="Hornburger P."/>
            <person name="Mueller R.-W."/>
            <person name="Bruemmer F."/>
            <person name="Labrenz M."/>
            <person name="Spormann A.M."/>
            <person name="Op Den Camp H."/>
            <person name="Overmann J."/>
            <person name="Amann R."/>
            <person name="Jetten M.S.M."/>
            <person name="Mascher T."/>
            <person name="Medema M.H."/>
            <person name="Devos D.P."/>
            <person name="Kaster A.-K."/>
            <person name="Ovreas L."/>
            <person name="Rohde M."/>
            <person name="Galperin M.Y."/>
            <person name="Jogler C."/>
        </authorList>
    </citation>
    <scope>NUCLEOTIDE SEQUENCE [LARGE SCALE GENOMIC DNA]</scope>
    <source>
        <strain evidence="1 2">KOR42</strain>
    </source>
</reference>
<dbReference type="CDD" id="cd07067">
    <property type="entry name" value="HP_PGM_like"/>
    <property type="match status" value="1"/>
</dbReference>
<accession>A0A5C5X638</accession>
<sequence>MAIFLIRPGETDYDVQDRLQGTLNLPLTERGISQVDALIEQVQLAGIDRIYCGPNEPALSTARRISRQLDLPLKVLDQLSNVDLGLWQGLCLEEIRAKQPRVFKQWREAPGSVCPPQGEAGEYACERIQEALRKPVKKGGVIAIVASEPLASLIECQIRGESPDLKDSFGKQRQSACCQQIDSPTAVSHNTSAK</sequence>
<dbReference type="InterPro" id="IPR029033">
    <property type="entry name" value="His_PPase_superfam"/>
</dbReference>
<dbReference type="GO" id="GO:0016791">
    <property type="term" value="F:phosphatase activity"/>
    <property type="evidence" value="ECO:0007669"/>
    <property type="project" value="TreeGrafter"/>
</dbReference>
<dbReference type="GO" id="GO:0005737">
    <property type="term" value="C:cytoplasm"/>
    <property type="evidence" value="ECO:0007669"/>
    <property type="project" value="TreeGrafter"/>
</dbReference>
<dbReference type="RefSeq" id="WP_197440836.1">
    <property type="nucleotide sequence ID" value="NZ_SIHI01000001.1"/>
</dbReference>
<dbReference type="InterPro" id="IPR050275">
    <property type="entry name" value="PGM_Phosphatase"/>
</dbReference>
<dbReference type="Pfam" id="PF00300">
    <property type="entry name" value="His_Phos_1"/>
    <property type="match status" value="1"/>
</dbReference>
<dbReference type="SUPFAM" id="SSF53254">
    <property type="entry name" value="Phosphoglycerate mutase-like"/>
    <property type="match status" value="1"/>
</dbReference>
<dbReference type="PANTHER" id="PTHR48100:SF59">
    <property type="entry name" value="ADENOSYLCOBALAMIN_ALPHA-RIBAZOLE PHOSPHATASE"/>
    <property type="match status" value="1"/>
</dbReference>
<dbReference type="Gene3D" id="3.40.50.1240">
    <property type="entry name" value="Phosphoglycerate mutase-like"/>
    <property type="match status" value="1"/>
</dbReference>
<evidence type="ECO:0000313" key="1">
    <source>
        <dbReference type="EMBL" id="TWT57472.1"/>
    </source>
</evidence>
<dbReference type="Proteomes" id="UP000317243">
    <property type="component" value="Unassembled WGS sequence"/>
</dbReference>
<keyword evidence="2" id="KW-1185">Reference proteome</keyword>
<protein>
    <submittedName>
        <fullName evidence="1">Phosphoserine phosphatase 1</fullName>
        <ecNumber evidence="1">3.1.3.3</ecNumber>
    </submittedName>
</protein>
<dbReference type="EMBL" id="SIHI01000001">
    <property type="protein sequence ID" value="TWT57472.1"/>
    <property type="molecule type" value="Genomic_DNA"/>
</dbReference>
<comment type="caution">
    <text evidence="1">The sequence shown here is derived from an EMBL/GenBank/DDBJ whole genome shotgun (WGS) entry which is preliminary data.</text>
</comment>
<gene>
    <name evidence="1" type="primary">pspA_1</name>
    <name evidence="1" type="ORF">KOR42_08330</name>
</gene>
<proteinExistence type="predicted"/>
<dbReference type="InterPro" id="IPR013078">
    <property type="entry name" value="His_Pase_superF_clade-1"/>
</dbReference>
<organism evidence="1 2">
    <name type="scientific">Thalassoglobus neptunius</name>
    <dbReference type="NCBI Taxonomy" id="1938619"/>
    <lineage>
        <taxon>Bacteria</taxon>
        <taxon>Pseudomonadati</taxon>
        <taxon>Planctomycetota</taxon>
        <taxon>Planctomycetia</taxon>
        <taxon>Planctomycetales</taxon>
        <taxon>Planctomycetaceae</taxon>
        <taxon>Thalassoglobus</taxon>
    </lineage>
</organism>
<keyword evidence="1" id="KW-0378">Hydrolase</keyword>
<name>A0A5C5X638_9PLAN</name>